<feature type="binding site" evidence="1">
    <location>
        <position position="180"/>
    </location>
    <ligand>
        <name>Zn(2+)</name>
        <dbReference type="ChEBI" id="CHEBI:29105"/>
        <note>catalytic</note>
    </ligand>
</feature>
<feature type="active site" evidence="1">
    <location>
        <position position="177"/>
    </location>
</feature>
<comment type="caution">
    <text evidence="4">The sequence shown here is derived from an EMBL/GenBank/DDBJ whole genome shotgun (WGS) entry which is preliminary data.</text>
</comment>
<dbReference type="Proteomes" id="UP000094527">
    <property type="component" value="Unassembled WGS sequence"/>
</dbReference>
<dbReference type="PANTHER" id="PTHR10127:SF850">
    <property type="entry name" value="METALLOENDOPEPTIDASE"/>
    <property type="match status" value="1"/>
</dbReference>
<dbReference type="Gene3D" id="3.40.390.10">
    <property type="entry name" value="Collagenase (Catalytic Domain)"/>
    <property type="match status" value="2"/>
</dbReference>
<dbReference type="STRING" id="48709.A0A1D2MPA4"/>
<organism evidence="4 5">
    <name type="scientific">Orchesella cincta</name>
    <name type="common">Springtail</name>
    <name type="synonym">Podura cincta</name>
    <dbReference type="NCBI Taxonomy" id="48709"/>
    <lineage>
        <taxon>Eukaryota</taxon>
        <taxon>Metazoa</taxon>
        <taxon>Ecdysozoa</taxon>
        <taxon>Arthropoda</taxon>
        <taxon>Hexapoda</taxon>
        <taxon>Collembola</taxon>
        <taxon>Entomobryomorpha</taxon>
        <taxon>Entomobryoidea</taxon>
        <taxon>Orchesellidae</taxon>
        <taxon>Orchesellinae</taxon>
        <taxon>Orchesella</taxon>
    </lineage>
</organism>
<keyword evidence="1 2" id="KW-0645">Protease</keyword>
<keyword evidence="1 2" id="KW-0482">Metalloprotease</keyword>
<dbReference type="InterPro" id="IPR024079">
    <property type="entry name" value="MetalloPept_cat_dom_sf"/>
</dbReference>
<evidence type="ECO:0000313" key="5">
    <source>
        <dbReference type="Proteomes" id="UP000094527"/>
    </source>
</evidence>
<feature type="domain" description="Peptidase M12A" evidence="3">
    <location>
        <begin position="374"/>
        <end position="565"/>
    </location>
</feature>
<comment type="cofactor">
    <cofactor evidence="1 2">
        <name>Zn(2+)</name>
        <dbReference type="ChEBI" id="CHEBI:29105"/>
    </cofactor>
    <text evidence="1 2">Binds 1 zinc ion per subunit.</text>
</comment>
<dbReference type="GO" id="GO:0004222">
    <property type="term" value="F:metalloendopeptidase activity"/>
    <property type="evidence" value="ECO:0007669"/>
    <property type="project" value="UniProtKB-UniRule"/>
</dbReference>
<keyword evidence="1 2" id="KW-0862">Zinc</keyword>
<gene>
    <name evidence="4" type="ORF">Ocin01_11855</name>
</gene>
<dbReference type="SUPFAM" id="SSF55486">
    <property type="entry name" value="Metalloproteases ('zincins'), catalytic domain"/>
    <property type="match status" value="2"/>
</dbReference>
<dbReference type="OrthoDB" id="291007at2759"/>
<keyword evidence="1 2" id="KW-0378">Hydrolase</keyword>
<dbReference type="PRINTS" id="PR00480">
    <property type="entry name" value="ASTACIN"/>
</dbReference>
<dbReference type="SMART" id="SM00235">
    <property type="entry name" value="ZnMc"/>
    <property type="match status" value="2"/>
</dbReference>
<evidence type="ECO:0000256" key="1">
    <source>
        <dbReference type="PROSITE-ProRule" id="PRU01211"/>
    </source>
</evidence>
<evidence type="ECO:0000256" key="2">
    <source>
        <dbReference type="RuleBase" id="RU361183"/>
    </source>
</evidence>
<proteinExistence type="predicted"/>
<comment type="caution">
    <text evidence="1">Lacks conserved residue(s) required for the propagation of feature annotation.</text>
</comment>
<dbReference type="InterPro" id="IPR006026">
    <property type="entry name" value="Peptidase_Metallo"/>
</dbReference>
<feature type="binding site" evidence="1">
    <location>
        <position position="186"/>
    </location>
    <ligand>
        <name>Zn(2+)</name>
        <dbReference type="ChEBI" id="CHEBI:29105"/>
        <note>catalytic</note>
    </ligand>
</feature>
<sequence length="713" mass="81144">MYDKKTARKTGCSVTITFRRSFSPIHEYNYNQKMQTQLLKLFLVCIHFVFVSCLTCDTPDEWLSGDTHIQHNDSVTNETFAFQNIRTFGPKWPGGVVKYKISTTLTSSDIDEIQKAFEEYHTKTCIRFQPWEKGDIDFVSIELNNDVCGIAHVCKIGGDQFAQFGQNCRNMATMIHELGHSICLGHEHQRIDRDDHLSFSSCIRKPRKTEPFRYSAKGFYDYASQMHYTCNWCEGGWPSIPNVENCGEQATRGLSVLDVDSINALYNCQGCNRHRWIGVDSLTQEDKGNMHTFGYEAIYPCRAVYDGAIIAGTYNDTKKTCAISDGTQVQEFKRDFELLTIPGGLDAKCSVYQLVGTSFKHYGWTSYIAYGNDAAVQNYVGNVWQGERWPNGIIKYKFHASLELSDMAEIKKGFEEFHTKTCIRLEPWRKGDVDFVSFELDYSVSCGTAVTCKTSGHQSVKFKGTCRKMDNMVHSIGLSLCLGHEHKRTDRDEYLEFKESCKTVPQKDLSHSPMGMYDYESQWHWPCKTCDGGWPKISNVTTCRQALPGMSIIDADNINALYNCQGCHRHRWRPSENLTHEDKANMYSFGFESQNGSPLYPCRARVFGSVIAGKYDDSKKICYIYYNYVHEISNRFEILSIPGGPNAQCSIYKLENPTASAMEAAVPAGSFITNYKWKSHIAYASFNASDDLIKKSVGYIWLKDGIVFEDSAY</sequence>
<accession>A0A1D2MPA4</accession>
<name>A0A1D2MPA4_ORCCI</name>
<dbReference type="InterPro" id="IPR001506">
    <property type="entry name" value="Peptidase_M12A"/>
</dbReference>
<dbReference type="GO" id="GO:0006508">
    <property type="term" value="P:proteolysis"/>
    <property type="evidence" value="ECO:0007669"/>
    <property type="project" value="UniProtKB-KW"/>
</dbReference>
<protein>
    <recommendedName>
        <fullName evidence="2">Metalloendopeptidase</fullName>
        <ecNumber evidence="2">3.4.24.-</ecNumber>
    </recommendedName>
</protein>
<keyword evidence="5" id="KW-1185">Reference proteome</keyword>
<dbReference type="InterPro" id="IPR006616">
    <property type="entry name" value="DM9_repeat"/>
</dbReference>
<evidence type="ECO:0000313" key="4">
    <source>
        <dbReference type="EMBL" id="ODM94826.1"/>
    </source>
</evidence>
<feature type="domain" description="Peptidase M12A" evidence="3">
    <location>
        <begin position="83"/>
        <end position="269"/>
    </location>
</feature>
<dbReference type="PANTHER" id="PTHR10127">
    <property type="entry name" value="DISCOIDIN, CUB, EGF, LAMININ , AND ZINC METALLOPROTEASE DOMAIN CONTAINING"/>
    <property type="match status" value="1"/>
</dbReference>
<feature type="binding site" evidence="1">
    <location>
        <position position="176"/>
    </location>
    <ligand>
        <name>Zn(2+)</name>
        <dbReference type="ChEBI" id="CHEBI:29105"/>
        <note>catalytic</note>
    </ligand>
</feature>
<dbReference type="PROSITE" id="PS51864">
    <property type="entry name" value="ASTACIN"/>
    <property type="match status" value="2"/>
</dbReference>
<dbReference type="EMBL" id="LJIJ01000744">
    <property type="protein sequence ID" value="ODM94826.1"/>
    <property type="molecule type" value="Genomic_DNA"/>
</dbReference>
<keyword evidence="1 2" id="KW-0479">Metal-binding</keyword>
<dbReference type="Pfam" id="PF11901">
    <property type="entry name" value="DM9"/>
    <property type="match status" value="1"/>
</dbReference>
<dbReference type="AlphaFoldDB" id="A0A1D2MPA4"/>
<dbReference type="Pfam" id="PF01400">
    <property type="entry name" value="Astacin"/>
    <property type="match status" value="2"/>
</dbReference>
<reference evidence="4 5" key="1">
    <citation type="journal article" date="2016" name="Genome Biol. Evol.">
        <title>Gene Family Evolution Reflects Adaptation to Soil Environmental Stressors in the Genome of the Collembolan Orchesella cincta.</title>
        <authorList>
            <person name="Faddeeva-Vakhrusheva A."/>
            <person name="Derks M.F."/>
            <person name="Anvar S.Y."/>
            <person name="Agamennone V."/>
            <person name="Suring W."/>
            <person name="Smit S."/>
            <person name="van Straalen N.M."/>
            <person name="Roelofs D."/>
        </authorList>
    </citation>
    <scope>NUCLEOTIDE SEQUENCE [LARGE SCALE GENOMIC DNA]</scope>
    <source>
        <tissue evidence="4">Mixed pool</tissue>
    </source>
</reference>
<evidence type="ECO:0000259" key="3">
    <source>
        <dbReference type="PROSITE" id="PS51864"/>
    </source>
</evidence>
<dbReference type="EC" id="3.4.24.-" evidence="2"/>
<dbReference type="GO" id="GO:0008270">
    <property type="term" value="F:zinc ion binding"/>
    <property type="evidence" value="ECO:0007669"/>
    <property type="project" value="UniProtKB-UniRule"/>
</dbReference>
<feature type="non-terminal residue" evidence="4">
    <location>
        <position position="713"/>
    </location>
</feature>